<feature type="compositionally biased region" description="Basic and acidic residues" evidence="1">
    <location>
        <begin position="152"/>
        <end position="163"/>
    </location>
</feature>
<feature type="compositionally biased region" description="Basic residues" evidence="1">
    <location>
        <begin position="222"/>
        <end position="231"/>
    </location>
</feature>
<protein>
    <submittedName>
        <fullName evidence="2">Uncharacterized protein</fullName>
    </submittedName>
</protein>
<evidence type="ECO:0000313" key="2">
    <source>
        <dbReference type="EMBL" id="TWH70817.1"/>
    </source>
</evidence>
<comment type="caution">
    <text evidence="2">The sequence shown here is derived from an EMBL/GenBank/DDBJ whole genome shotgun (WGS) entry which is preliminary data.</text>
</comment>
<accession>A0A562IIG3</accession>
<dbReference type="EMBL" id="VLKE01000001">
    <property type="protein sequence ID" value="TWH70817.1"/>
    <property type="molecule type" value="Genomic_DNA"/>
</dbReference>
<gene>
    <name evidence="2" type="ORF">JD77_05842</name>
</gene>
<proteinExistence type="predicted"/>
<feature type="region of interest" description="Disordered" evidence="1">
    <location>
        <begin position="61"/>
        <end position="122"/>
    </location>
</feature>
<organism evidence="2 3">
    <name type="scientific">Micromonospora olivasterospora</name>
    <dbReference type="NCBI Taxonomy" id="1880"/>
    <lineage>
        <taxon>Bacteria</taxon>
        <taxon>Bacillati</taxon>
        <taxon>Actinomycetota</taxon>
        <taxon>Actinomycetes</taxon>
        <taxon>Micromonosporales</taxon>
        <taxon>Micromonosporaceae</taxon>
        <taxon>Micromonospora</taxon>
    </lineage>
</organism>
<dbReference type="AlphaFoldDB" id="A0A562IIG3"/>
<dbReference type="Proteomes" id="UP000319825">
    <property type="component" value="Unassembled WGS sequence"/>
</dbReference>
<keyword evidence="3" id="KW-1185">Reference proteome</keyword>
<reference evidence="2 3" key="1">
    <citation type="submission" date="2019-07" db="EMBL/GenBank/DDBJ databases">
        <title>R&amp;d 2014.</title>
        <authorList>
            <person name="Klenk H.-P."/>
        </authorList>
    </citation>
    <scope>NUCLEOTIDE SEQUENCE [LARGE SCALE GENOMIC DNA]</scope>
    <source>
        <strain evidence="2 3">DSM 43868</strain>
    </source>
</reference>
<feature type="region of interest" description="Disordered" evidence="1">
    <location>
        <begin position="152"/>
        <end position="231"/>
    </location>
</feature>
<evidence type="ECO:0000256" key="1">
    <source>
        <dbReference type="SAM" id="MobiDB-lite"/>
    </source>
</evidence>
<sequence>MPGAGKDPWDLPSSRLCVVAGVPSGSEVNRTRYETFGVGVASRAPWWHLADAVSVTRFRLTPPRRGRATPGPPTPFATGRPDVTRSAAPWSTPGGPLPGPRPRRGRDPPRQGHRPAPATFAQVRYQPGLLHRRDLVAWLQLIGLDGRLAEAEPKRLRDPDPAHRRPPRARPTSPLATHRLQLALGRADPPPRCTGSRRPAPRADQPRRCPNNPEDPGDHVRRCDRRPCHHARSLPTSTISAQVRRAERADVRRELSRLVVCIELFSWRGGSTVA</sequence>
<name>A0A562IIG3_MICOL</name>
<evidence type="ECO:0000313" key="3">
    <source>
        <dbReference type="Proteomes" id="UP000319825"/>
    </source>
</evidence>